<evidence type="ECO:0000313" key="2">
    <source>
        <dbReference type="Proteomes" id="UP000464178"/>
    </source>
</evidence>
<organism evidence="1 2">
    <name type="scientific">Gemmata massiliana</name>
    <dbReference type="NCBI Taxonomy" id="1210884"/>
    <lineage>
        <taxon>Bacteria</taxon>
        <taxon>Pseudomonadati</taxon>
        <taxon>Planctomycetota</taxon>
        <taxon>Planctomycetia</taxon>
        <taxon>Gemmatales</taxon>
        <taxon>Gemmataceae</taxon>
        <taxon>Gemmata</taxon>
    </lineage>
</organism>
<proteinExistence type="predicted"/>
<dbReference type="GO" id="GO:0008168">
    <property type="term" value="F:methyltransferase activity"/>
    <property type="evidence" value="ECO:0007669"/>
    <property type="project" value="UniProtKB-KW"/>
</dbReference>
<name>A0A6P2CRI8_9BACT</name>
<dbReference type="KEGG" id="gms:SOIL9_60160"/>
<evidence type="ECO:0000313" key="1">
    <source>
        <dbReference type="EMBL" id="VTR91698.1"/>
    </source>
</evidence>
<keyword evidence="1" id="KW-0489">Methyltransferase</keyword>
<keyword evidence="2" id="KW-1185">Reference proteome</keyword>
<protein>
    <submittedName>
        <fullName evidence="1">Dna methylase: DNA methyltransferase</fullName>
    </submittedName>
</protein>
<dbReference type="GO" id="GO:0032259">
    <property type="term" value="P:methylation"/>
    <property type="evidence" value="ECO:0007669"/>
    <property type="project" value="UniProtKB-KW"/>
</dbReference>
<keyword evidence="1" id="KW-0808">Transferase</keyword>
<reference evidence="1 2" key="1">
    <citation type="submission" date="2019-05" db="EMBL/GenBank/DDBJ databases">
        <authorList>
            <consortium name="Science for Life Laboratories"/>
        </authorList>
    </citation>
    <scope>NUCLEOTIDE SEQUENCE [LARGE SCALE GENOMIC DNA]</scope>
    <source>
        <strain evidence="1">Soil9</strain>
    </source>
</reference>
<accession>A0A6P2CRI8</accession>
<gene>
    <name evidence="1" type="ORF">SOIL9_60160</name>
</gene>
<dbReference type="EMBL" id="LR593886">
    <property type="protein sequence ID" value="VTR91698.1"/>
    <property type="molecule type" value="Genomic_DNA"/>
</dbReference>
<dbReference type="AlphaFoldDB" id="A0A6P2CRI8"/>
<sequence length="76" mass="8511">MSRNHTSPRRVNVPLFSVRSFGTEGEIDDSEWSKLYSATSQSFDLPKSGKIAVKVINHFGDEVLKVYPVWSGAKPK</sequence>
<dbReference type="Proteomes" id="UP000464178">
    <property type="component" value="Chromosome"/>
</dbReference>